<reference evidence="3 4" key="1">
    <citation type="submission" date="2018-07" db="EMBL/GenBank/DDBJ databases">
        <title>Genomic Encyclopedia of Type Strains, Phase IV (KMG-IV): sequencing the most valuable type-strain genomes for metagenomic binning, comparative biology and taxonomic classification.</title>
        <authorList>
            <person name="Goeker M."/>
        </authorList>
    </citation>
    <scope>NUCLEOTIDE SEQUENCE [LARGE SCALE GENOMIC DNA]</scope>
    <source>
        <strain evidence="3 4">DSM 27016</strain>
    </source>
</reference>
<accession>A0A369AT46</accession>
<comment type="similarity">
    <text evidence="1">Belongs to the NAD(P)-dependent epimerase/dehydratase family.</text>
</comment>
<dbReference type="Pfam" id="PF01370">
    <property type="entry name" value="Epimerase"/>
    <property type="match status" value="2"/>
</dbReference>
<proteinExistence type="inferred from homology"/>
<dbReference type="RefSeq" id="WP_114298908.1">
    <property type="nucleotide sequence ID" value="NZ_QPJT01000021.1"/>
</dbReference>
<dbReference type="Gene3D" id="3.40.50.720">
    <property type="entry name" value="NAD(P)-binding Rossmann-like Domain"/>
    <property type="match status" value="1"/>
</dbReference>
<sequence>MRALVTGGAGFIGSHIVDSLLLKGYEVRILDVLAGPVHRGGRKPAYLSGEAELIIGDVRDKDAVLRAIDGVDVIFHEAAEQGYMQNYSKFFHVNSVGTALLFEAIAEKRQDVRKIVIASSQAVYGEGRYFCAEHGNFSPMPREIQHLEQGRWEHVCPVCGRAMGSIKAEEAFINPNTQYAVSKYTQEMIGFNLGRRHNIPVVCLRYSIVLGKRQSFYNMYTGILRSFAVQLMLGQAPVIFEDGRMQRDYIHVDDVAEANMCVLESAGADFKAFNVGSGISTDVLSFYSEVAGCMGSGLKPVMNGEFRVGDVRHIVSSPSGLQRLGWSFSRSVHDMVSDYIEYLNKAERVDDCFALAMKEMKEKTIIMKSMQ</sequence>
<organism evidence="3 4">
    <name type="scientific">Anaerobacterium chartisolvens</name>
    <dbReference type="NCBI Taxonomy" id="1297424"/>
    <lineage>
        <taxon>Bacteria</taxon>
        <taxon>Bacillati</taxon>
        <taxon>Bacillota</taxon>
        <taxon>Clostridia</taxon>
        <taxon>Eubacteriales</taxon>
        <taxon>Oscillospiraceae</taxon>
        <taxon>Anaerobacterium</taxon>
    </lineage>
</organism>
<dbReference type="InterPro" id="IPR036291">
    <property type="entry name" value="NAD(P)-bd_dom_sf"/>
</dbReference>
<dbReference type="Proteomes" id="UP000253034">
    <property type="component" value="Unassembled WGS sequence"/>
</dbReference>
<dbReference type="PANTHER" id="PTHR43000">
    <property type="entry name" value="DTDP-D-GLUCOSE 4,6-DEHYDRATASE-RELATED"/>
    <property type="match status" value="1"/>
</dbReference>
<dbReference type="OrthoDB" id="142826at2"/>
<evidence type="ECO:0000313" key="4">
    <source>
        <dbReference type="Proteomes" id="UP000253034"/>
    </source>
</evidence>
<evidence type="ECO:0000259" key="2">
    <source>
        <dbReference type="Pfam" id="PF01370"/>
    </source>
</evidence>
<gene>
    <name evidence="3" type="ORF">DFR58_12146</name>
</gene>
<evidence type="ECO:0000313" key="3">
    <source>
        <dbReference type="EMBL" id="RCX12542.1"/>
    </source>
</evidence>
<keyword evidence="4" id="KW-1185">Reference proteome</keyword>
<name>A0A369AT46_9FIRM</name>
<dbReference type="AlphaFoldDB" id="A0A369AT46"/>
<evidence type="ECO:0000256" key="1">
    <source>
        <dbReference type="ARBA" id="ARBA00007637"/>
    </source>
</evidence>
<feature type="domain" description="NAD-dependent epimerase/dehydratase" evidence="2">
    <location>
        <begin position="3"/>
        <end position="128"/>
    </location>
</feature>
<protein>
    <submittedName>
        <fullName evidence="3">dTDP-L-rhamnose 4-epimerase</fullName>
    </submittedName>
</protein>
<dbReference type="EMBL" id="QPJT01000021">
    <property type="protein sequence ID" value="RCX12542.1"/>
    <property type="molecule type" value="Genomic_DNA"/>
</dbReference>
<feature type="domain" description="NAD-dependent epimerase/dehydratase" evidence="2">
    <location>
        <begin position="170"/>
        <end position="276"/>
    </location>
</feature>
<dbReference type="InterPro" id="IPR001509">
    <property type="entry name" value="Epimerase_deHydtase"/>
</dbReference>
<dbReference type="SUPFAM" id="SSF51735">
    <property type="entry name" value="NAD(P)-binding Rossmann-fold domains"/>
    <property type="match status" value="1"/>
</dbReference>
<comment type="caution">
    <text evidence="3">The sequence shown here is derived from an EMBL/GenBank/DDBJ whole genome shotgun (WGS) entry which is preliminary data.</text>
</comment>